<dbReference type="EMBL" id="DF196819">
    <property type="protein sequence ID" value="GAD29968.1"/>
    <property type="molecule type" value="Genomic_DNA"/>
</dbReference>
<name>A0A0U1P613_PHOLE</name>
<dbReference type="Proteomes" id="UP000030675">
    <property type="component" value="Unassembled WGS sequence"/>
</dbReference>
<dbReference type="HOGENOM" id="CLU_3010304_0_0_6"/>
<sequence>MRIDGEIRYLMKYVLGDRSVVDQCFRADIKQVVSISAVSLSYNNLVNSAPMEERAL</sequence>
<gene>
    <name evidence="1" type="ORF">PLEI_1622</name>
</gene>
<organism evidence="1 2">
    <name type="scientific">Photobacterium leiognathi lrivu.4.1</name>
    <dbReference type="NCBI Taxonomy" id="1248232"/>
    <lineage>
        <taxon>Bacteria</taxon>
        <taxon>Pseudomonadati</taxon>
        <taxon>Pseudomonadota</taxon>
        <taxon>Gammaproteobacteria</taxon>
        <taxon>Vibrionales</taxon>
        <taxon>Vibrionaceae</taxon>
        <taxon>Photobacterium</taxon>
    </lineage>
</organism>
<protein>
    <submittedName>
        <fullName evidence="1">Uncharacterized protein</fullName>
    </submittedName>
</protein>
<accession>A0A0U1P613</accession>
<evidence type="ECO:0000313" key="2">
    <source>
        <dbReference type="Proteomes" id="UP000030675"/>
    </source>
</evidence>
<proteinExistence type="predicted"/>
<dbReference type="AlphaFoldDB" id="A0A0U1P613"/>
<evidence type="ECO:0000313" key="1">
    <source>
        <dbReference type="EMBL" id="GAD29968.1"/>
    </source>
</evidence>
<reference evidence="2" key="1">
    <citation type="submission" date="2012-12" db="EMBL/GenBank/DDBJ databases">
        <title>Genome Sequence of Photobacterium leiognathi lrivu.4.1.</title>
        <authorList>
            <person name="Urbanczyk H."/>
            <person name="Ogura Y."/>
            <person name="Hayashi T."/>
            <person name="Dunlap P.V."/>
        </authorList>
    </citation>
    <scope>NUCLEOTIDE SEQUENCE [LARGE SCALE GENOMIC DNA]</scope>
    <source>
        <strain evidence="2">lrivu.4.1</strain>
    </source>
</reference>